<accession>H0UJS3</accession>
<feature type="signal peptide" evidence="2">
    <location>
        <begin position="1"/>
        <end position="23"/>
    </location>
</feature>
<gene>
    <name evidence="4" type="ORF">JonanDRAFT_0528</name>
</gene>
<evidence type="ECO:0000256" key="1">
    <source>
        <dbReference type="SAM" id="MobiDB-lite"/>
    </source>
</evidence>
<dbReference type="AlphaFoldDB" id="H0UJS3"/>
<sequence length="252" mass="28067">MKKFFCGAAVFLLFACLAGGAQARLPRNFQTFRDEYKRVAKTPEGAARMFFDAVYAYLEEDLNEEASNMVALCLREKPGWEKRATYSYFAERLYDRPYIFRSYAKGTSPKNNYAMNPENYTLNIVEVKDDPAYVGAKRVSIRSSGADSLRPLILRNYNGYWFVSNCCAIYSDVRFPQSTQKGDEFLDGDVYDQTSSTNSSTGKGKPAQKHNSQGGDNAFDFSADGSGTPEEKSDADKGASSDGAFDMSSWGN</sequence>
<dbReference type="HOGENOM" id="CLU_1164533_0_0_0"/>
<dbReference type="Pfam" id="PF22043">
    <property type="entry name" value="DUF6935"/>
    <property type="match status" value="1"/>
</dbReference>
<evidence type="ECO:0000259" key="3">
    <source>
        <dbReference type="Pfam" id="PF22043"/>
    </source>
</evidence>
<name>H0UJS3_9BACT</name>
<organism evidence="4 5">
    <name type="scientific">Jonquetella anthropi DSM 22815</name>
    <dbReference type="NCBI Taxonomy" id="885272"/>
    <lineage>
        <taxon>Bacteria</taxon>
        <taxon>Thermotogati</taxon>
        <taxon>Synergistota</taxon>
        <taxon>Synergistia</taxon>
        <taxon>Synergistales</taxon>
        <taxon>Dethiosulfovibrionaceae</taxon>
        <taxon>Jonquetella</taxon>
    </lineage>
</organism>
<feature type="region of interest" description="Disordered" evidence="1">
    <location>
        <begin position="183"/>
        <end position="252"/>
    </location>
</feature>
<dbReference type="Proteomes" id="UP000003806">
    <property type="component" value="Chromosome"/>
</dbReference>
<proteinExistence type="predicted"/>
<evidence type="ECO:0000256" key="2">
    <source>
        <dbReference type="SAM" id="SignalP"/>
    </source>
</evidence>
<reference evidence="4 5" key="1">
    <citation type="submission" date="2011-11" db="EMBL/GenBank/DDBJ databases">
        <title>The Noncontiguous Finished genome of Jonquetella anthropi DSM 22815.</title>
        <authorList>
            <consortium name="US DOE Joint Genome Institute (JGI-PGF)"/>
            <person name="Lucas S."/>
            <person name="Copeland A."/>
            <person name="Lapidus A."/>
            <person name="Glavina del Rio T."/>
            <person name="Dalin E."/>
            <person name="Tice H."/>
            <person name="Bruce D."/>
            <person name="Goodwin L."/>
            <person name="Pitluck S."/>
            <person name="Peters L."/>
            <person name="Mikhailova N."/>
            <person name="Held B."/>
            <person name="Kyrpides N."/>
            <person name="Mavromatis K."/>
            <person name="Ivanova N."/>
            <person name="Markowitz V."/>
            <person name="Cheng J.-F."/>
            <person name="Hugenholtz P."/>
            <person name="Woyke T."/>
            <person name="Wu D."/>
            <person name="Gronow S."/>
            <person name="Wellnitz S."/>
            <person name="Brambilla E."/>
            <person name="Klenk H.-P."/>
            <person name="Eisen J.A."/>
        </authorList>
    </citation>
    <scope>NUCLEOTIDE SEQUENCE [LARGE SCALE GENOMIC DNA]</scope>
    <source>
        <strain evidence="4 5">DSM 22815</strain>
    </source>
</reference>
<evidence type="ECO:0000313" key="4">
    <source>
        <dbReference type="EMBL" id="EHM12932.1"/>
    </source>
</evidence>
<keyword evidence="2" id="KW-0732">Signal</keyword>
<dbReference type="InterPro" id="IPR053907">
    <property type="entry name" value="DUF6935"/>
</dbReference>
<keyword evidence="5" id="KW-1185">Reference proteome</keyword>
<dbReference type="RefSeq" id="WP_008522689.1">
    <property type="nucleotide sequence ID" value="NZ_CM001376.1"/>
</dbReference>
<evidence type="ECO:0000313" key="5">
    <source>
        <dbReference type="Proteomes" id="UP000003806"/>
    </source>
</evidence>
<feature type="chain" id="PRO_5003541932" description="DUF6935 domain-containing protein" evidence="2">
    <location>
        <begin position="24"/>
        <end position="252"/>
    </location>
</feature>
<feature type="domain" description="DUF6935" evidence="3">
    <location>
        <begin position="24"/>
        <end position="177"/>
    </location>
</feature>
<dbReference type="EMBL" id="CM001376">
    <property type="protein sequence ID" value="EHM12932.1"/>
    <property type="molecule type" value="Genomic_DNA"/>
</dbReference>
<dbReference type="STRING" id="885272.JonanDRAFT_0528"/>
<protein>
    <recommendedName>
        <fullName evidence="3">DUF6935 domain-containing protein</fullName>
    </recommendedName>
</protein>
<dbReference type="PROSITE" id="PS51257">
    <property type="entry name" value="PROKAR_LIPOPROTEIN"/>
    <property type="match status" value="1"/>
</dbReference>
<feature type="compositionally biased region" description="Basic and acidic residues" evidence="1">
    <location>
        <begin position="229"/>
        <end position="239"/>
    </location>
</feature>